<organism evidence="19 20">
    <name type="scientific">Turnera subulata</name>
    <dbReference type="NCBI Taxonomy" id="218843"/>
    <lineage>
        <taxon>Eukaryota</taxon>
        <taxon>Viridiplantae</taxon>
        <taxon>Streptophyta</taxon>
        <taxon>Embryophyta</taxon>
        <taxon>Tracheophyta</taxon>
        <taxon>Spermatophyta</taxon>
        <taxon>Magnoliopsida</taxon>
        <taxon>eudicotyledons</taxon>
        <taxon>Gunneridae</taxon>
        <taxon>Pentapetalae</taxon>
        <taxon>rosids</taxon>
        <taxon>fabids</taxon>
        <taxon>Malpighiales</taxon>
        <taxon>Passifloraceae</taxon>
        <taxon>Turnera</taxon>
    </lineage>
</organism>
<keyword evidence="11" id="KW-0539">Nucleus</keyword>
<dbReference type="InterPro" id="IPR031162">
    <property type="entry name" value="CBP_P300_HAT"/>
</dbReference>
<evidence type="ECO:0000256" key="9">
    <source>
        <dbReference type="ARBA" id="ARBA00023159"/>
    </source>
</evidence>
<evidence type="ECO:0000256" key="13">
    <source>
        <dbReference type="ARBA" id="ARBA00048017"/>
    </source>
</evidence>
<dbReference type="InterPro" id="IPR001965">
    <property type="entry name" value="Znf_PHD"/>
</dbReference>
<dbReference type="SMART" id="SM00249">
    <property type="entry name" value="PHD"/>
    <property type="match status" value="1"/>
</dbReference>
<accession>A0A9Q0FKP3</accession>
<keyword evidence="5 14" id="KW-0863">Zinc-finger</keyword>
<dbReference type="Gene3D" id="3.30.60.90">
    <property type="match status" value="1"/>
</dbReference>
<keyword evidence="6" id="KW-0862">Zinc</keyword>
<evidence type="ECO:0000256" key="4">
    <source>
        <dbReference type="ARBA" id="ARBA00022723"/>
    </source>
</evidence>
<sequence length="1424" mass="159908">MLSRGYILGGNALQRYPPNDFFSTLTTSWRNDPRIGCFRDLVRKRIAEVFESVGNWEWKLRGYDFVIELENQLFTEAASEEEYMNQDTLRQRLQLLIQAKMADVNCGLASIYPLPSSTVMETLGLTQGCSSVAPEVPFHPFNYNVSDYNPMVLNNNSNQFGFCKGLLDNQYEPVFSGVNTSSYVGTGQIANDMVLSPELTSTITACSGGSEIGGSYSGPVFSHGDRGYNFETSFKDSFQQQYLDNGTSSPVNFQGVGDDMNLNGMALTSTLKENSELSGSEVSSVLPDGGIMDSFANFPQSKSQMLEESQSQLHGLFNKLSEPESSFFSQQNNFCFPIAGQSFSIDSQLPPEYPLGVHLHSGGTLPNFSSKECDKKKNPTDSQLSMECKVLSAYIKHKQLVPQRGGNLNLFINHLHSTVCNNCKCMCASYRSLLSHYDQCPTGCPTCNPLLDKFITNQLQPNVGSMRNVLVRNFTDMTSGGLGSSCSENTTPPKRPKMETSSGPISSQNKISSALASVKVQSRYSDRLPALQQWPESPISVNSEVVEARNELLQNPMRTYSSVDGVISNNMDNDTKLNGEGACGPSEELIGCSKPVEADSRTSCKFDGAQNSASNQLTPGDVPNDTKLNAFEEEMIQGKASSELARPDIDDQLNVPAIEHKEGTKPSTKTRSVSLIDFFTAEQIREHLSSLGQWIGQRTKVERGNQMLTDADKNSCQLCTADRLLLDTVPVYCSSCGARIKRGVIYYSISEKNDQQPCLCAACFKLARCKITFLGTDIPKSKMKKRKNDVATEEAWVQCNRCEQWQHQICALFNDKRDREQEAEYICPKCCLEDIESGVMSLSKDSAFSAKDLPTTKLSDLIEQRLFKHLQQEREERAKALGMNLDQVPRAEDLAVRVVSSVDKNLKVKKQLLEIFHGEKYPAELPYRSKAILLFQKIEGVDVCIFSMYVQEFGAECSQPNQRCVYISYLDSVKYFRPEIQTAAGEALRTFVYHEILIGYLECCKKRGFATCYLWACPPLKGEDYILNCHPEIQKTPKSDKLRQWYHSMLKKAAKENVVVSFTNLYDHFFVPTGECFSKVTAARLPYFDGYYWSDAAENVIKNIEQNSEENSGRHVKKVMTKRTLKAMGHTNPSDAATKDILLMQKLGQTICPVKEDFIVVHLQFVCSHCREAILSGWRWFCSQCKNFQLCERCHDMERSLRGEDIHILNMREKHFLSKVMVDVPSETTDIDGTLDSVLFENRHSFLSFCQKNHYQFDTLRRAKHSSMMILYHLHNPATVNDVTACNICHQETGTQDTGVCSKCQQKNYGSLPVHKSIQCSLAANGGTLIKKKAQAATWKNELLDALQHASHCLLESCSYEHCLKIRRMFFHTKDCATRVSGGCQVCEKVWSTLMLHSRNCSQEGCHIPRCEDLKQHPRFCRSS</sequence>
<evidence type="ECO:0000256" key="5">
    <source>
        <dbReference type="ARBA" id="ARBA00022771"/>
    </source>
</evidence>
<dbReference type="OrthoDB" id="899at2759"/>
<keyword evidence="9" id="KW-0010">Activator</keyword>
<comment type="catalytic activity">
    <reaction evidence="13">
        <text>L-lysyl-[protein] + acetyl-CoA = N(6)-acetyl-L-lysyl-[protein] + CoA + H(+)</text>
        <dbReference type="Rhea" id="RHEA:45948"/>
        <dbReference type="Rhea" id="RHEA-COMP:9752"/>
        <dbReference type="Rhea" id="RHEA-COMP:10731"/>
        <dbReference type="ChEBI" id="CHEBI:15378"/>
        <dbReference type="ChEBI" id="CHEBI:29969"/>
        <dbReference type="ChEBI" id="CHEBI:57287"/>
        <dbReference type="ChEBI" id="CHEBI:57288"/>
        <dbReference type="ChEBI" id="CHEBI:61930"/>
        <dbReference type="EC" id="2.3.1.48"/>
    </reaction>
</comment>
<dbReference type="SUPFAM" id="SSF57933">
    <property type="entry name" value="TAZ domain"/>
    <property type="match status" value="1"/>
</dbReference>
<evidence type="ECO:0000256" key="10">
    <source>
        <dbReference type="ARBA" id="ARBA00023163"/>
    </source>
</evidence>
<dbReference type="InterPro" id="IPR000197">
    <property type="entry name" value="Znf_TAZ"/>
</dbReference>
<dbReference type="PROSITE" id="PS50135">
    <property type="entry name" value="ZF_ZZ_2"/>
    <property type="match status" value="1"/>
</dbReference>
<dbReference type="Gene3D" id="3.30.40.10">
    <property type="entry name" value="Zinc/RING finger domain, C3HC4 (zinc finger)"/>
    <property type="match status" value="1"/>
</dbReference>
<protein>
    <recommendedName>
        <fullName evidence="2">histone acetyltransferase</fullName>
        <ecNumber evidence="2">2.3.1.48</ecNumber>
    </recommendedName>
</protein>
<feature type="domain" description="TAZ-type" evidence="16">
    <location>
        <begin position="1332"/>
        <end position="1414"/>
    </location>
</feature>
<feature type="compositionally biased region" description="Polar residues" evidence="15">
    <location>
        <begin position="499"/>
        <end position="508"/>
    </location>
</feature>
<dbReference type="PROSITE" id="PS50134">
    <property type="entry name" value="ZF_TAZ"/>
    <property type="match status" value="1"/>
</dbReference>
<dbReference type="GO" id="GO:0003713">
    <property type="term" value="F:transcription coactivator activity"/>
    <property type="evidence" value="ECO:0007669"/>
    <property type="project" value="TreeGrafter"/>
</dbReference>
<dbReference type="InterPro" id="IPR043145">
    <property type="entry name" value="Znf_ZZ_sf"/>
</dbReference>
<gene>
    <name evidence="19" type="ORF">Tsubulata_005086</name>
</gene>
<dbReference type="InterPro" id="IPR013083">
    <property type="entry name" value="Znf_RING/FYVE/PHD"/>
</dbReference>
<evidence type="ECO:0000256" key="8">
    <source>
        <dbReference type="ARBA" id="ARBA00023015"/>
    </source>
</evidence>
<keyword evidence="10" id="KW-0804">Transcription</keyword>
<dbReference type="InterPro" id="IPR000433">
    <property type="entry name" value="Znf_ZZ"/>
</dbReference>
<feature type="domain" description="ZZ-type" evidence="17">
    <location>
        <begin position="1162"/>
        <end position="1225"/>
    </location>
</feature>
<dbReference type="GO" id="GO:0008270">
    <property type="term" value="F:zinc ion binding"/>
    <property type="evidence" value="ECO:0007669"/>
    <property type="project" value="UniProtKB-KW"/>
</dbReference>
<evidence type="ECO:0000256" key="11">
    <source>
        <dbReference type="ARBA" id="ARBA00023242"/>
    </source>
</evidence>
<dbReference type="EC" id="2.3.1.48" evidence="2"/>
<evidence type="ECO:0000256" key="7">
    <source>
        <dbReference type="ARBA" id="ARBA00022853"/>
    </source>
</evidence>
<evidence type="ECO:0000259" key="18">
    <source>
        <dbReference type="PROSITE" id="PS51727"/>
    </source>
</evidence>
<dbReference type="InterPro" id="IPR013178">
    <property type="entry name" value="Histone_AcTrfase_Rtt109/CBP"/>
</dbReference>
<dbReference type="PANTHER" id="PTHR13808:SF53">
    <property type="entry name" value="HISTONE ACETYLTRANSFERASE HAC2"/>
    <property type="match status" value="1"/>
</dbReference>
<evidence type="ECO:0000256" key="6">
    <source>
        <dbReference type="ARBA" id="ARBA00022833"/>
    </source>
</evidence>
<evidence type="ECO:0000313" key="20">
    <source>
        <dbReference type="Proteomes" id="UP001141552"/>
    </source>
</evidence>
<dbReference type="GO" id="GO:0045944">
    <property type="term" value="P:positive regulation of transcription by RNA polymerase II"/>
    <property type="evidence" value="ECO:0007669"/>
    <property type="project" value="TreeGrafter"/>
</dbReference>
<evidence type="ECO:0000256" key="15">
    <source>
        <dbReference type="SAM" id="MobiDB-lite"/>
    </source>
</evidence>
<dbReference type="Pfam" id="PF08214">
    <property type="entry name" value="HAT_KAT11"/>
    <property type="match status" value="1"/>
</dbReference>
<dbReference type="EMBL" id="JAKUCV010004980">
    <property type="protein sequence ID" value="KAJ4833253.1"/>
    <property type="molecule type" value="Genomic_DNA"/>
</dbReference>
<dbReference type="SMART" id="SM00291">
    <property type="entry name" value="ZnF_ZZ"/>
    <property type="match status" value="1"/>
</dbReference>
<dbReference type="InterPro" id="IPR035898">
    <property type="entry name" value="TAZ_dom_sf"/>
</dbReference>
<dbReference type="PROSITE" id="PS01357">
    <property type="entry name" value="ZF_ZZ_1"/>
    <property type="match status" value="1"/>
</dbReference>
<evidence type="ECO:0000256" key="12">
    <source>
        <dbReference type="ARBA" id="ARBA00023315"/>
    </source>
</evidence>
<keyword evidence="3" id="KW-0808">Transferase</keyword>
<dbReference type="InterPro" id="IPR011011">
    <property type="entry name" value="Znf_FYVE_PHD"/>
</dbReference>
<dbReference type="Proteomes" id="UP001141552">
    <property type="component" value="Unassembled WGS sequence"/>
</dbReference>
<dbReference type="Pfam" id="PF02135">
    <property type="entry name" value="zf-TAZ"/>
    <property type="match status" value="1"/>
</dbReference>
<comment type="caution">
    <text evidence="19">The sequence shown here is derived from an EMBL/GenBank/DDBJ whole genome shotgun (WGS) entry which is preliminary data.</text>
</comment>
<evidence type="ECO:0000259" key="16">
    <source>
        <dbReference type="PROSITE" id="PS50134"/>
    </source>
</evidence>
<dbReference type="GO" id="GO:0005667">
    <property type="term" value="C:transcription regulator complex"/>
    <property type="evidence" value="ECO:0007669"/>
    <property type="project" value="TreeGrafter"/>
</dbReference>
<dbReference type="InterPro" id="IPR019787">
    <property type="entry name" value="Znf_PHD-finger"/>
</dbReference>
<dbReference type="SUPFAM" id="SSF57903">
    <property type="entry name" value="FYVE/PHD zinc finger"/>
    <property type="match status" value="1"/>
</dbReference>
<dbReference type="GO" id="GO:0004402">
    <property type="term" value="F:histone acetyltransferase activity"/>
    <property type="evidence" value="ECO:0007669"/>
    <property type="project" value="InterPro"/>
</dbReference>
<name>A0A9Q0FKP3_9ROSI</name>
<dbReference type="PROSITE" id="PS51727">
    <property type="entry name" value="CBP_P300_HAT"/>
    <property type="match status" value="1"/>
</dbReference>
<keyword evidence="7" id="KW-0156">Chromatin regulator</keyword>
<dbReference type="GO" id="GO:0000123">
    <property type="term" value="C:histone acetyltransferase complex"/>
    <property type="evidence" value="ECO:0007669"/>
    <property type="project" value="TreeGrafter"/>
</dbReference>
<reference evidence="19" key="1">
    <citation type="submission" date="2022-02" db="EMBL/GenBank/DDBJ databases">
        <authorList>
            <person name="Henning P.M."/>
            <person name="McCubbin A.G."/>
            <person name="Shore J.S."/>
        </authorList>
    </citation>
    <scope>NUCLEOTIDE SEQUENCE</scope>
    <source>
        <strain evidence="19">F60SS</strain>
        <tissue evidence="19">Leaves</tissue>
    </source>
</reference>
<dbReference type="GO" id="GO:0005634">
    <property type="term" value="C:nucleus"/>
    <property type="evidence" value="ECO:0007669"/>
    <property type="project" value="UniProtKB-SubCell"/>
</dbReference>
<keyword evidence="20" id="KW-1185">Reference proteome</keyword>
<keyword evidence="12" id="KW-0012">Acyltransferase</keyword>
<feature type="region of interest" description="Disordered" evidence="15">
    <location>
        <begin position="481"/>
        <end position="508"/>
    </location>
</feature>
<dbReference type="PANTHER" id="PTHR13808">
    <property type="entry name" value="CBP/P300-RELATED"/>
    <property type="match status" value="1"/>
</dbReference>
<dbReference type="Gene3D" id="1.20.1020.10">
    <property type="entry name" value="TAZ domain"/>
    <property type="match status" value="1"/>
</dbReference>
<dbReference type="SMART" id="SM00551">
    <property type="entry name" value="ZnF_TAZ"/>
    <property type="match status" value="1"/>
</dbReference>
<comment type="subcellular location">
    <subcellularLocation>
        <location evidence="1">Nucleus</location>
    </subcellularLocation>
</comment>
<keyword evidence="4" id="KW-0479">Metal-binding</keyword>
<dbReference type="GO" id="GO:0031490">
    <property type="term" value="F:chromatin DNA binding"/>
    <property type="evidence" value="ECO:0007669"/>
    <property type="project" value="TreeGrafter"/>
</dbReference>
<evidence type="ECO:0000256" key="2">
    <source>
        <dbReference type="ARBA" id="ARBA00013184"/>
    </source>
</evidence>
<evidence type="ECO:0000256" key="14">
    <source>
        <dbReference type="PROSITE-ProRule" id="PRU00228"/>
    </source>
</evidence>
<evidence type="ECO:0000259" key="17">
    <source>
        <dbReference type="PROSITE" id="PS50135"/>
    </source>
</evidence>
<proteinExistence type="predicted"/>
<dbReference type="SUPFAM" id="SSF57850">
    <property type="entry name" value="RING/U-box"/>
    <property type="match status" value="1"/>
</dbReference>
<feature type="domain" description="CBP/p300-type HAT" evidence="18">
    <location>
        <begin position="847"/>
        <end position="1279"/>
    </location>
</feature>
<keyword evidence="8" id="KW-0805">Transcription regulation</keyword>
<evidence type="ECO:0000256" key="3">
    <source>
        <dbReference type="ARBA" id="ARBA00022679"/>
    </source>
</evidence>
<evidence type="ECO:0000313" key="19">
    <source>
        <dbReference type="EMBL" id="KAJ4833253.1"/>
    </source>
</evidence>
<evidence type="ECO:0000256" key="1">
    <source>
        <dbReference type="ARBA" id="ARBA00004123"/>
    </source>
</evidence>
<reference evidence="19" key="2">
    <citation type="journal article" date="2023" name="Plants (Basel)">
        <title>Annotation of the Turnera subulata (Passifloraceae) Draft Genome Reveals the S-Locus Evolved after the Divergence of Turneroideae from Passifloroideae in a Stepwise Manner.</title>
        <authorList>
            <person name="Henning P.M."/>
            <person name="Roalson E.H."/>
            <person name="Mir W."/>
            <person name="McCubbin A.G."/>
            <person name="Shore J.S."/>
        </authorList>
    </citation>
    <scope>NUCLEOTIDE SEQUENCE</scope>
    <source>
        <strain evidence="19">F60SS</strain>
    </source>
</reference>
<dbReference type="SMART" id="SM01250">
    <property type="entry name" value="KAT11"/>
    <property type="match status" value="1"/>
</dbReference>
<dbReference type="Pfam" id="PF00628">
    <property type="entry name" value="PHD"/>
    <property type="match status" value="1"/>
</dbReference>